<gene>
    <name evidence="2" type="ORF">GCM10011577_39940</name>
</gene>
<proteinExistence type="predicted"/>
<accession>A0ABQ1Y3P7</accession>
<organism evidence="2 3">
    <name type="scientific">Pseudarthrobacter polychromogenes</name>
    <dbReference type="NCBI Taxonomy" id="1676"/>
    <lineage>
        <taxon>Bacteria</taxon>
        <taxon>Bacillati</taxon>
        <taxon>Actinomycetota</taxon>
        <taxon>Actinomycetes</taxon>
        <taxon>Micrococcales</taxon>
        <taxon>Micrococcaceae</taxon>
        <taxon>Pseudarthrobacter</taxon>
    </lineage>
</organism>
<evidence type="ECO:0000313" key="3">
    <source>
        <dbReference type="Proteomes" id="UP000596938"/>
    </source>
</evidence>
<name>A0ABQ1Y3P7_9MICC</name>
<evidence type="ECO:0000256" key="1">
    <source>
        <dbReference type="SAM" id="Phobius"/>
    </source>
</evidence>
<keyword evidence="1" id="KW-0472">Membrane</keyword>
<feature type="transmembrane region" description="Helical" evidence="1">
    <location>
        <begin position="46"/>
        <end position="71"/>
    </location>
</feature>
<comment type="caution">
    <text evidence="2">The sequence shown here is derived from an EMBL/GenBank/DDBJ whole genome shotgun (WGS) entry which is preliminary data.</text>
</comment>
<feature type="transmembrane region" description="Helical" evidence="1">
    <location>
        <begin position="12"/>
        <end position="34"/>
    </location>
</feature>
<sequence length="293" mass="30026">MTLENNNGTKRAWTDGLTTILLMAVLTAAISVVAVMDGSRLVWAELLVVAFVLAASLRAGAAGGLVVGLAGAAAHIGLHSVDGDWGRGSTAFAVVAVCAFITYGWLFGLTAAYLRRQQAAGSQQPAAAGAGASQGLLSAAEGRALLDMEAEQARRTGEHLALVTVHVTVRDGIAPKQAAHAFRAAARTFEASAAGRMHPVLLADNLLAMVVPGGDPSTVLRFEQAVVAAMAGATYADRAAGTRPLASTALRLEGNILVLTESPAKAESLFSVPGLRLDEAARRRSAVPARTAA</sequence>
<dbReference type="Proteomes" id="UP000596938">
    <property type="component" value="Unassembled WGS sequence"/>
</dbReference>
<evidence type="ECO:0008006" key="4">
    <source>
        <dbReference type="Google" id="ProtNLM"/>
    </source>
</evidence>
<protein>
    <recommendedName>
        <fullName evidence="4">GGDEF domain-containing protein</fullName>
    </recommendedName>
</protein>
<feature type="transmembrane region" description="Helical" evidence="1">
    <location>
        <begin position="91"/>
        <end position="114"/>
    </location>
</feature>
<keyword evidence="1" id="KW-1133">Transmembrane helix</keyword>
<reference evidence="3" key="1">
    <citation type="journal article" date="2019" name="Int. J. Syst. Evol. Microbiol.">
        <title>The Global Catalogue of Microorganisms (GCM) 10K type strain sequencing project: providing services to taxonomists for standard genome sequencing and annotation.</title>
        <authorList>
            <consortium name="The Broad Institute Genomics Platform"/>
            <consortium name="The Broad Institute Genome Sequencing Center for Infectious Disease"/>
            <person name="Wu L."/>
            <person name="Ma J."/>
        </authorList>
    </citation>
    <scope>NUCLEOTIDE SEQUENCE [LARGE SCALE GENOMIC DNA]</scope>
    <source>
        <strain evidence="3">CGMCC 1.1927</strain>
    </source>
</reference>
<dbReference type="RefSeq" id="WP_188813943.1">
    <property type="nucleotide sequence ID" value="NZ_BAAAWV010000001.1"/>
</dbReference>
<dbReference type="EMBL" id="BMKU01000022">
    <property type="protein sequence ID" value="GGH10933.1"/>
    <property type="molecule type" value="Genomic_DNA"/>
</dbReference>
<keyword evidence="3" id="KW-1185">Reference proteome</keyword>
<evidence type="ECO:0000313" key="2">
    <source>
        <dbReference type="EMBL" id="GGH10933.1"/>
    </source>
</evidence>
<keyword evidence="1" id="KW-0812">Transmembrane</keyword>